<proteinExistence type="predicted"/>
<evidence type="ECO:0000313" key="3">
    <source>
        <dbReference type="Proteomes" id="UP001059596"/>
    </source>
</evidence>
<accession>A0A9P9YW33</accession>
<organism evidence="2 3">
    <name type="scientific">Drosophila gunungcola</name>
    <name type="common">fruit fly</name>
    <dbReference type="NCBI Taxonomy" id="103775"/>
    <lineage>
        <taxon>Eukaryota</taxon>
        <taxon>Metazoa</taxon>
        <taxon>Ecdysozoa</taxon>
        <taxon>Arthropoda</taxon>
        <taxon>Hexapoda</taxon>
        <taxon>Insecta</taxon>
        <taxon>Pterygota</taxon>
        <taxon>Neoptera</taxon>
        <taxon>Endopterygota</taxon>
        <taxon>Diptera</taxon>
        <taxon>Brachycera</taxon>
        <taxon>Muscomorpha</taxon>
        <taxon>Ephydroidea</taxon>
        <taxon>Drosophilidae</taxon>
        <taxon>Drosophila</taxon>
        <taxon>Sophophora</taxon>
    </lineage>
</organism>
<feature type="transmembrane region" description="Helical" evidence="1">
    <location>
        <begin position="60"/>
        <end position="79"/>
    </location>
</feature>
<dbReference type="EMBL" id="JAMKOV010000001">
    <property type="protein sequence ID" value="KAI8043948.1"/>
    <property type="molecule type" value="Genomic_DNA"/>
</dbReference>
<feature type="transmembrane region" description="Helical" evidence="1">
    <location>
        <begin position="20"/>
        <end position="40"/>
    </location>
</feature>
<keyword evidence="3" id="KW-1185">Reference proteome</keyword>
<evidence type="ECO:0000313" key="2">
    <source>
        <dbReference type="EMBL" id="KAI8043948.1"/>
    </source>
</evidence>
<gene>
    <name evidence="2" type="ORF">M5D96_000096</name>
</gene>
<evidence type="ECO:0000256" key="1">
    <source>
        <dbReference type="SAM" id="Phobius"/>
    </source>
</evidence>
<keyword evidence="1" id="KW-0812">Transmembrane</keyword>
<comment type="caution">
    <text evidence="2">The sequence shown here is derived from an EMBL/GenBank/DDBJ whole genome shotgun (WGS) entry which is preliminary data.</text>
</comment>
<keyword evidence="1" id="KW-1133">Transmembrane helix</keyword>
<name>A0A9P9YW33_9MUSC</name>
<dbReference type="Proteomes" id="UP001059596">
    <property type="component" value="Chromosome 3R"/>
</dbReference>
<reference evidence="2" key="1">
    <citation type="journal article" date="2023" name="Genome Biol. Evol.">
        <title>Long-read-based Genome Assembly of Drosophila gunungcola Reveals Fewer Chemosensory Genes in Flower-breeding Species.</title>
        <authorList>
            <person name="Negi A."/>
            <person name="Liao B.Y."/>
            <person name="Yeh S.D."/>
        </authorList>
    </citation>
    <scope>NUCLEOTIDE SEQUENCE</scope>
    <source>
        <strain evidence="2">Sukarami</strain>
    </source>
</reference>
<dbReference type="AlphaFoldDB" id="A0A9P9YW33"/>
<sequence>MCIKIKFLGGRLLCLYPLKCYFCCRYICLLTEIALMYIFFEQCVFWKKVILTKSNLYRNILAFIYFLIVTYTFKLQVFLKKS</sequence>
<keyword evidence="1" id="KW-0472">Membrane</keyword>
<protein>
    <submittedName>
        <fullName evidence="2">Uncharacterized protein</fullName>
    </submittedName>
</protein>